<reference evidence="1" key="2">
    <citation type="submission" date="2012-12" db="EMBL/GenBank/DDBJ databases">
        <authorList>
            <consortium name="WormBase Consortium"/>
            <person name="Ghedin E."/>
            <person name="Paulini M."/>
        </authorList>
    </citation>
    <scope>NUCLEOTIDE SEQUENCE</scope>
    <source>
        <strain evidence="1">FR3</strain>
    </source>
</reference>
<accession>A0A1I9G0R1</accession>
<evidence type="ECO:0000313" key="1">
    <source>
        <dbReference type="EMBL" id="CDP92857.1"/>
    </source>
</evidence>
<proteinExistence type="predicted"/>
<organism evidence="1">
    <name type="scientific">Brugia malayi</name>
    <name type="common">Filarial nematode worm</name>
    <dbReference type="NCBI Taxonomy" id="6279"/>
    <lineage>
        <taxon>Eukaryota</taxon>
        <taxon>Metazoa</taxon>
        <taxon>Ecdysozoa</taxon>
        <taxon>Nematoda</taxon>
        <taxon>Chromadorea</taxon>
        <taxon>Rhabditida</taxon>
        <taxon>Spirurina</taxon>
        <taxon>Spiruromorpha</taxon>
        <taxon>Filarioidea</taxon>
        <taxon>Onchocercidae</taxon>
        <taxon>Brugia</taxon>
    </lineage>
</organism>
<name>A0A1I9G0R1_BRUMA</name>
<reference evidence="1" key="1">
    <citation type="journal article" date="2007" name="Science">
        <title>Draft genome of the filarial nematode parasite Brugia malayi.</title>
        <authorList>
            <person name="Ghedin E."/>
            <person name="Wang S."/>
            <person name="Spiro D."/>
            <person name="Caler E."/>
            <person name="Zhao Q."/>
            <person name="Crabtree J."/>
            <person name="Allen J.E."/>
            <person name="Delcher A.L."/>
            <person name="Guiliano D.B."/>
            <person name="Miranda-Saavedra D."/>
            <person name="Angiuoli S.V."/>
            <person name="Creasy T."/>
            <person name="Amedeo P."/>
            <person name="Haas B."/>
            <person name="El-Sayed N.M."/>
            <person name="Wortman J.R."/>
            <person name="Feldblyum T."/>
            <person name="Tallon L."/>
            <person name="Schatz M."/>
            <person name="Shumway M."/>
            <person name="Koo H."/>
            <person name="Salzberg S.L."/>
            <person name="Schobel S."/>
            <person name="Pertea M."/>
            <person name="Pop M."/>
            <person name="White O."/>
            <person name="Barton G.J."/>
            <person name="Carlow C.K."/>
            <person name="Crawford M.J."/>
            <person name="Daub J."/>
            <person name="Dimmic M.W."/>
            <person name="Estes C.F."/>
            <person name="Foster J.M."/>
            <person name="Ganatra M."/>
            <person name="Gregory W.F."/>
            <person name="Johnson N.M."/>
            <person name="Jin J."/>
            <person name="Komuniecki R."/>
            <person name="Korf I."/>
            <person name="Kumar S."/>
            <person name="Laney S."/>
            <person name="Li B.W."/>
            <person name="Li W."/>
            <person name="Lindblom T.H."/>
            <person name="Lustigman S."/>
            <person name="Ma D."/>
            <person name="Maina C.V."/>
            <person name="Martin D.M."/>
            <person name="McCarter J.P."/>
            <person name="McReynolds L."/>
            <person name="Mitreva M."/>
            <person name="Nutman T.B."/>
            <person name="Parkinson J."/>
            <person name="Peregrin-Alvarez J.M."/>
            <person name="Poole C."/>
            <person name="Ren Q."/>
            <person name="Saunders L."/>
            <person name="Sluder A.E."/>
            <person name="Smith K."/>
            <person name="Stanke M."/>
            <person name="Unnasch T.R."/>
            <person name="Ware J."/>
            <person name="Wei A.D."/>
            <person name="Weil G."/>
            <person name="Williams D.J."/>
            <person name="Zhang Y."/>
            <person name="Williams S.A."/>
            <person name="Fraser-Liggett C."/>
            <person name="Slatko B."/>
            <person name="Blaxter M.L."/>
            <person name="Scott A.L."/>
        </authorList>
    </citation>
    <scope>NUCLEOTIDE SEQUENCE</scope>
    <source>
        <strain evidence="1">FR3</strain>
    </source>
</reference>
<gene>
    <name evidence="1" type="primary">Bm309</name>
    <name evidence="1" type="ORF">BM_Bm309</name>
</gene>
<dbReference type="AlphaFoldDB" id="A0A1I9G0R1"/>
<protein>
    <submittedName>
        <fullName evidence="1">Bm309</fullName>
    </submittedName>
</protein>
<dbReference type="EMBL" id="LN856865">
    <property type="protein sequence ID" value="CDP92857.1"/>
    <property type="molecule type" value="Genomic_DNA"/>
</dbReference>
<sequence>MRKKIIDIIKSKVYNYLAWLLLDKDKATATHDVGMGRESLCWVCMTVADDHQISLHSLLRLISRLVAPRSYDQLPTTTTTTTTTGVPRVPAPAAHRCHLMSLFYIRHLNEKAREN</sequence>